<sequence>MPTNLRARVGIDYAARLLRSTDPDERLRGIQRAAAVGTPEAVALLAQLAEGSSTTGTMRGDPRALVDLARALSRFTDHERARAGLLAIVTGGTTTASRRPPQVRAGDLTADVEGDPVVRTELARQIAAIGLARSSADRALEQLYAVARSVGVGQAAATNAILRSPPRDPGFFGSPGANVSPATVQLLAQLGDLRAIEFLHSATRSSDVVTRAAAIQALAELGDQRAVSIARAALAEPDTRLRNAAAESLVTLGAPERFKAVTALIEDEATTAMGARLAERVHGPEITKLLAARAAVHPDRQIRAACIRALGRSSDPAAATALAAPALLADPSFGYEAALALARSPAPNAAGLTADLVGGKERALGVRAYVVRALLRGDRSRDADAFVFGLARSKDGRERALGAFARVALGDAGVETFLGDQDARVRRAAAMGSAARPSPESDRALLAHLALEADPLTQQVLAAGLRGGDAKGRVKTLSLVDRAQSGGADAPLAAYALARRADESLEPKVTTLLGDRDPVVRAHTARGIGAAPLEDASSLLASAYAYETDVNVRRAIVSAFAARTNDKSSPSRQRTLEMAATLDPDGPTRLAAARALAGVTAPFGAASSSDVAWLRLQNENGGAPNSAFVGSIVDANGVAVPIAFDDDGFAVLPGLPPGEARLVLAPRLPSYEAKPR</sequence>
<accession>A0A0K1PXF6</accession>
<protein>
    <submittedName>
        <fullName evidence="1">HEAT repeat protein</fullName>
    </submittedName>
</protein>
<evidence type="ECO:0000313" key="2">
    <source>
        <dbReference type="Proteomes" id="UP000064967"/>
    </source>
</evidence>
<proteinExistence type="predicted"/>
<dbReference type="EMBL" id="CP012333">
    <property type="protein sequence ID" value="AKU98076.1"/>
    <property type="molecule type" value="Genomic_DNA"/>
</dbReference>
<reference evidence="1 2" key="1">
    <citation type="submission" date="2015-08" db="EMBL/GenBank/DDBJ databases">
        <authorList>
            <person name="Babu N.S."/>
            <person name="Beckwith C.J."/>
            <person name="Beseler K.G."/>
            <person name="Brison A."/>
            <person name="Carone J.V."/>
            <person name="Caskin T.P."/>
            <person name="Diamond M."/>
            <person name="Durham M.E."/>
            <person name="Foxe J.M."/>
            <person name="Go M."/>
            <person name="Henderson B.A."/>
            <person name="Jones I.B."/>
            <person name="McGettigan J.A."/>
            <person name="Micheletti S.J."/>
            <person name="Nasrallah M.E."/>
            <person name="Ortiz D."/>
            <person name="Piller C.R."/>
            <person name="Privatt S.R."/>
            <person name="Schneider S.L."/>
            <person name="Sharp S."/>
            <person name="Smith T.C."/>
            <person name="Stanton J.D."/>
            <person name="Ullery H.E."/>
            <person name="Wilson R.J."/>
            <person name="Serrano M.G."/>
            <person name="Buck G."/>
            <person name="Lee V."/>
            <person name="Wang Y."/>
            <person name="Carvalho R."/>
            <person name="Voegtly L."/>
            <person name="Shi R."/>
            <person name="Duckworth R."/>
            <person name="Johnson A."/>
            <person name="Loviza R."/>
            <person name="Walstead R."/>
            <person name="Shah Z."/>
            <person name="Kiflezghi M."/>
            <person name="Wade K."/>
            <person name="Ball S.L."/>
            <person name="Bradley K.W."/>
            <person name="Asai D.J."/>
            <person name="Bowman C.A."/>
            <person name="Russell D.A."/>
            <person name="Pope W.H."/>
            <person name="Jacobs-Sera D."/>
            <person name="Hendrix R.W."/>
            <person name="Hatfull G.F."/>
        </authorList>
    </citation>
    <scope>NUCLEOTIDE SEQUENCE [LARGE SCALE GENOMIC DNA]</scope>
    <source>
        <strain evidence="1 2">DSM 27648</strain>
    </source>
</reference>
<dbReference type="Proteomes" id="UP000064967">
    <property type="component" value="Chromosome"/>
</dbReference>
<dbReference type="InterPro" id="IPR016024">
    <property type="entry name" value="ARM-type_fold"/>
</dbReference>
<dbReference type="InterPro" id="IPR011989">
    <property type="entry name" value="ARM-like"/>
</dbReference>
<keyword evidence="2" id="KW-1185">Reference proteome</keyword>
<dbReference type="SMART" id="SM00567">
    <property type="entry name" value="EZ_HEAT"/>
    <property type="match status" value="5"/>
</dbReference>
<dbReference type="KEGG" id="llu:AKJ09_04740"/>
<organism evidence="1 2">
    <name type="scientific">Labilithrix luteola</name>
    <dbReference type="NCBI Taxonomy" id="1391654"/>
    <lineage>
        <taxon>Bacteria</taxon>
        <taxon>Pseudomonadati</taxon>
        <taxon>Myxococcota</taxon>
        <taxon>Polyangia</taxon>
        <taxon>Polyangiales</taxon>
        <taxon>Labilitrichaceae</taxon>
        <taxon>Labilithrix</taxon>
    </lineage>
</organism>
<dbReference type="InterPro" id="IPR004155">
    <property type="entry name" value="PBS_lyase_HEAT"/>
</dbReference>
<dbReference type="Gene3D" id="1.25.10.10">
    <property type="entry name" value="Leucine-rich Repeat Variant"/>
    <property type="match status" value="2"/>
</dbReference>
<dbReference type="Pfam" id="PF13646">
    <property type="entry name" value="HEAT_2"/>
    <property type="match status" value="2"/>
</dbReference>
<gene>
    <name evidence="1" type="ORF">AKJ09_04740</name>
</gene>
<dbReference type="STRING" id="1391654.AKJ09_04740"/>
<dbReference type="SUPFAM" id="SSF48371">
    <property type="entry name" value="ARM repeat"/>
    <property type="match status" value="2"/>
</dbReference>
<name>A0A0K1PXF6_9BACT</name>
<dbReference type="AlphaFoldDB" id="A0A0K1PXF6"/>
<evidence type="ECO:0000313" key="1">
    <source>
        <dbReference type="EMBL" id="AKU98076.1"/>
    </source>
</evidence>